<keyword evidence="3" id="KW-1185">Reference proteome</keyword>
<evidence type="ECO:0000256" key="1">
    <source>
        <dbReference type="SAM" id="MobiDB-lite"/>
    </source>
</evidence>
<feature type="compositionally biased region" description="Basic residues" evidence="1">
    <location>
        <begin position="45"/>
        <end position="55"/>
    </location>
</feature>
<accession>A0A9P6X4V2</accession>
<proteinExistence type="predicted"/>
<feature type="compositionally biased region" description="Acidic residues" evidence="1">
    <location>
        <begin position="14"/>
        <end position="40"/>
    </location>
</feature>
<name>A0A9P6X4V2_RHIOR</name>
<dbReference type="Proteomes" id="UP000716291">
    <property type="component" value="Unassembled WGS sequence"/>
</dbReference>
<evidence type="ECO:0000313" key="3">
    <source>
        <dbReference type="Proteomes" id="UP000716291"/>
    </source>
</evidence>
<dbReference type="EMBL" id="JAANQT010001418">
    <property type="protein sequence ID" value="KAG1305230.1"/>
    <property type="molecule type" value="Genomic_DNA"/>
</dbReference>
<evidence type="ECO:0000313" key="2">
    <source>
        <dbReference type="EMBL" id="KAG1305230.1"/>
    </source>
</evidence>
<reference evidence="2" key="1">
    <citation type="journal article" date="2020" name="Microb. Genom.">
        <title>Genetic diversity of clinical and environmental Mucorales isolates obtained from an investigation of mucormycosis cases among solid organ transplant recipients.</title>
        <authorList>
            <person name="Nguyen M.H."/>
            <person name="Kaul D."/>
            <person name="Muto C."/>
            <person name="Cheng S.J."/>
            <person name="Richter R.A."/>
            <person name="Bruno V.M."/>
            <person name="Liu G."/>
            <person name="Beyhan S."/>
            <person name="Sundermann A.J."/>
            <person name="Mounaud S."/>
            <person name="Pasculle A.W."/>
            <person name="Nierman W.C."/>
            <person name="Driscoll E."/>
            <person name="Cumbie R."/>
            <person name="Clancy C.J."/>
            <person name="Dupont C.L."/>
        </authorList>
    </citation>
    <scope>NUCLEOTIDE SEQUENCE</scope>
    <source>
        <strain evidence="2">GL11</strain>
    </source>
</reference>
<dbReference type="AlphaFoldDB" id="A0A9P6X4V2"/>
<organism evidence="2 3">
    <name type="scientific">Rhizopus oryzae</name>
    <name type="common">Mucormycosis agent</name>
    <name type="synonym">Rhizopus arrhizus var. delemar</name>
    <dbReference type="NCBI Taxonomy" id="64495"/>
    <lineage>
        <taxon>Eukaryota</taxon>
        <taxon>Fungi</taxon>
        <taxon>Fungi incertae sedis</taxon>
        <taxon>Mucoromycota</taxon>
        <taxon>Mucoromycotina</taxon>
        <taxon>Mucoromycetes</taxon>
        <taxon>Mucorales</taxon>
        <taxon>Mucorineae</taxon>
        <taxon>Rhizopodaceae</taxon>
        <taxon>Rhizopus</taxon>
    </lineage>
</organism>
<feature type="compositionally biased region" description="Basic and acidic residues" evidence="1">
    <location>
        <begin position="1"/>
        <end position="13"/>
    </location>
</feature>
<sequence>MNEKGKGSKRNQEDTDGEEDTSEEGDMDEEEDTDEEEDEREMMTQRKKTSGKRVFPRPYLDRDLSNKHMEAHSIENHHVLESHHEFIDVFFDSSDLRESKSHNTYSSHCDYRASEDSFSESLMKPFLEVIAKSVKINEFKLNFDYRKGMFGALAMIKSIADEYEYAPIDQIEKIKILFLSAAGKTYLQYLHLWSLSYKKIELFDLWKKSSLLLRPEFDDKQYFVPDLIRFCWGSKNIIEKSVESIVSLKQGHSQNRAKYRRSSATKKMARE</sequence>
<comment type="caution">
    <text evidence="2">The sequence shown here is derived from an EMBL/GenBank/DDBJ whole genome shotgun (WGS) entry which is preliminary data.</text>
</comment>
<feature type="region of interest" description="Disordered" evidence="1">
    <location>
        <begin position="1"/>
        <end position="60"/>
    </location>
</feature>
<gene>
    <name evidence="2" type="ORF">G6F64_008545</name>
</gene>
<protein>
    <submittedName>
        <fullName evidence="2">Uncharacterized protein</fullName>
    </submittedName>
</protein>